<name>K9X3A1_9NOST</name>
<dbReference type="eggNOG" id="COG3087">
    <property type="taxonomic scope" value="Bacteria"/>
</dbReference>
<evidence type="ECO:0000313" key="3">
    <source>
        <dbReference type="Proteomes" id="UP000010475"/>
    </source>
</evidence>
<reference evidence="2 3" key="1">
    <citation type="submission" date="2012-06" db="EMBL/GenBank/DDBJ databases">
        <title>Finished chromosome of genome of Cylindrospermum stagnale PCC 7417.</title>
        <authorList>
            <consortium name="US DOE Joint Genome Institute"/>
            <person name="Gugger M."/>
            <person name="Coursin T."/>
            <person name="Rippka R."/>
            <person name="Tandeau De Marsac N."/>
            <person name="Huntemann M."/>
            <person name="Wei C.-L."/>
            <person name="Han J."/>
            <person name="Detter J.C."/>
            <person name="Han C."/>
            <person name="Tapia R."/>
            <person name="Chen A."/>
            <person name="Kyrpides N."/>
            <person name="Mavromatis K."/>
            <person name="Markowitz V."/>
            <person name="Szeto E."/>
            <person name="Ivanova N."/>
            <person name="Pagani I."/>
            <person name="Pati A."/>
            <person name="Goodwin L."/>
            <person name="Nordberg H.P."/>
            <person name="Cantor M.N."/>
            <person name="Hua S.X."/>
            <person name="Woyke T."/>
            <person name="Kerfeld C.A."/>
        </authorList>
    </citation>
    <scope>NUCLEOTIDE SEQUENCE [LARGE SCALE GENOMIC DNA]</scope>
    <source>
        <strain evidence="2 3">PCC 7417</strain>
    </source>
</reference>
<dbReference type="EMBL" id="CP003642">
    <property type="protein sequence ID" value="AFZ26541.1"/>
    <property type="molecule type" value="Genomic_DNA"/>
</dbReference>
<organism evidence="2 3">
    <name type="scientific">Cylindrospermum stagnale PCC 7417</name>
    <dbReference type="NCBI Taxonomy" id="56107"/>
    <lineage>
        <taxon>Bacteria</taxon>
        <taxon>Bacillati</taxon>
        <taxon>Cyanobacteriota</taxon>
        <taxon>Cyanophyceae</taxon>
        <taxon>Nostocales</taxon>
        <taxon>Nostocaceae</taxon>
        <taxon>Cylindrospermum</taxon>
    </lineage>
</organism>
<dbReference type="Proteomes" id="UP000010475">
    <property type="component" value="Chromosome"/>
</dbReference>
<evidence type="ECO:0008006" key="4">
    <source>
        <dbReference type="Google" id="ProtNLM"/>
    </source>
</evidence>
<keyword evidence="1" id="KW-0732">Signal</keyword>
<evidence type="ECO:0000256" key="1">
    <source>
        <dbReference type="SAM" id="SignalP"/>
    </source>
</evidence>
<dbReference type="STRING" id="56107.Cylst_4456"/>
<dbReference type="AlphaFoldDB" id="K9X3A1"/>
<protein>
    <recommendedName>
        <fullName evidence="4">DUF928 domain-containing protein</fullName>
    </recommendedName>
</protein>
<dbReference type="OrthoDB" id="536034at2"/>
<dbReference type="RefSeq" id="WP_015209783.1">
    <property type="nucleotide sequence ID" value="NC_019757.1"/>
</dbReference>
<dbReference type="HOGENOM" id="CLU_061545_2_0_3"/>
<gene>
    <name evidence="2" type="ORF">Cylst_4456</name>
</gene>
<dbReference type="InterPro" id="IPR010328">
    <property type="entry name" value="DUF928"/>
</dbReference>
<dbReference type="Pfam" id="PF06051">
    <property type="entry name" value="DUF928"/>
    <property type="match status" value="1"/>
</dbReference>
<sequence length="258" mass="29718">MWRSFAFTVFYFSNILSLALPALAESTLNSPSFTRPAAIADKALQQQIIRLRRPAVTAGMRCIREGKMTALVPKQEIALTDELRATFFVYIPANYPQSDIEHLAELSLTDDQEKEVYQTRFKLTGNPGIVKLELPRTKNLTPNEPESLLELNKLYRWRFTVICDDFDWSSNPSVGGFIKRIELKRLFYGSFINAPPIGMYPAYRNFGLWDEAVLSLLGERHRLHYDKKFAKEWLEFWQAEGLEDIAQVPIISCCTLEK</sequence>
<accession>K9X3A1</accession>
<keyword evidence="3" id="KW-1185">Reference proteome</keyword>
<dbReference type="KEGG" id="csg:Cylst_4456"/>
<proteinExistence type="predicted"/>
<evidence type="ECO:0000313" key="2">
    <source>
        <dbReference type="EMBL" id="AFZ26541.1"/>
    </source>
</evidence>
<feature type="signal peptide" evidence="1">
    <location>
        <begin position="1"/>
        <end position="24"/>
    </location>
</feature>
<feature type="chain" id="PRO_5003937793" description="DUF928 domain-containing protein" evidence="1">
    <location>
        <begin position="25"/>
        <end position="258"/>
    </location>
</feature>